<dbReference type="PROSITE" id="PS50928">
    <property type="entry name" value="ABC_TM1"/>
    <property type="match status" value="1"/>
</dbReference>
<keyword evidence="7 9" id="KW-1133">Transmembrane helix</keyword>
<comment type="function">
    <text evidence="10">Part of the binding-protein-dependent transport system for phosphate; probably responsible for the translocation of the substrate across the membrane.</text>
</comment>
<dbReference type="InterPro" id="IPR011864">
    <property type="entry name" value="Phosphate_PstC"/>
</dbReference>
<keyword evidence="8 9" id="KW-0472">Membrane</keyword>
<feature type="compositionally biased region" description="Polar residues" evidence="11">
    <location>
        <begin position="21"/>
        <end position="31"/>
    </location>
</feature>
<evidence type="ECO:0000256" key="9">
    <source>
        <dbReference type="RuleBase" id="RU363032"/>
    </source>
</evidence>
<dbReference type="PANTHER" id="PTHR30425:SF1">
    <property type="entry name" value="PHOSPHATE TRANSPORT SYSTEM PERMEASE PROTEIN PSTC"/>
    <property type="match status" value="1"/>
</dbReference>
<evidence type="ECO:0000256" key="8">
    <source>
        <dbReference type="ARBA" id="ARBA00023136"/>
    </source>
</evidence>
<dbReference type="AlphaFoldDB" id="A0A2I2KY90"/>
<dbReference type="GO" id="GO:0005886">
    <property type="term" value="C:plasma membrane"/>
    <property type="evidence" value="ECO:0007669"/>
    <property type="project" value="UniProtKB-SubCell"/>
</dbReference>
<dbReference type="GO" id="GO:0006817">
    <property type="term" value="P:phosphate ion transport"/>
    <property type="evidence" value="ECO:0007669"/>
    <property type="project" value="UniProtKB-KW"/>
</dbReference>
<feature type="compositionally biased region" description="Basic residues" evidence="11">
    <location>
        <begin position="1"/>
        <end position="14"/>
    </location>
</feature>
<proteinExistence type="inferred from homology"/>
<evidence type="ECO:0000256" key="10">
    <source>
        <dbReference type="RuleBase" id="RU363054"/>
    </source>
</evidence>
<comment type="similarity">
    <text evidence="2 10">Belongs to the binding-protein-dependent transport system permease family. CysTW subfamily.</text>
</comment>
<keyword evidence="3 9" id="KW-0813">Transport</keyword>
<comment type="subcellular location">
    <subcellularLocation>
        <location evidence="1 9">Cell membrane</location>
        <topology evidence="1 9">Multi-pass membrane protein</topology>
    </subcellularLocation>
</comment>
<dbReference type="NCBIfam" id="TIGR02138">
    <property type="entry name" value="phosphate_pstC"/>
    <property type="match status" value="1"/>
</dbReference>
<dbReference type="EMBL" id="FZMO01000445">
    <property type="protein sequence ID" value="SNQ50642.1"/>
    <property type="molecule type" value="Genomic_DNA"/>
</dbReference>
<reference evidence="13 14" key="1">
    <citation type="submission" date="2017-06" db="EMBL/GenBank/DDBJ databases">
        <authorList>
            <person name="Kim H.J."/>
            <person name="Triplett B.A."/>
        </authorList>
    </citation>
    <scope>NUCLEOTIDE SEQUENCE [LARGE SCALE GENOMIC DNA]</scope>
    <source>
        <strain evidence="13">FRACA_ARgP5</strain>
    </source>
</reference>
<keyword evidence="6 9" id="KW-0812">Transmembrane</keyword>
<dbReference type="InterPro" id="IPR035906">
    <property type="entry name" value="MetI-like_sf"/>
</dbReference>
<sequence length="377" mass="39614">MGHHAPPRVRRYPAPRRLGDTQLTHGIQLTHGTKERTMTTEPDSSADDAGPRGTASATDPTPAQLVTTSKAKIGAADLIFKNLTRTAGIGLLVLIAAIALFLVLRATDALSANTGNFFGTQEWFPNQTPPKFGVAATLFGTIVTAAIAMIIAVPVAVGIALFITVYAPRQLASVLGYVVDLLAAVPSVVYGLWGLIVLAPHMKGTQLWLNDVLGWIPLFSADAVGRSFLVAGVVLAIMILPIVAALSREVFLQVPNAHREAALALGATRWEMIRTAVLPYGRPGVISASMLGLGRAMGETIAVALVLPASFKISVHWLEPAGNTIAANVANGWGEANEIGRGALIASGLVLFIVTMVVNMIARAIVARRRDFSGSSA</sequence>
<feature type="transmembrane region" description="Helical" evidence="9">
    <location>
        <begin position="174"/>
        <end position="199"/>
    </location>
</feature>
<evidence type="ECO:0000256" key="5">
    <source>
        <dbReference type="ARBA" id="ARBA00022592"/>
    </source>
</evidence>
<keyword evidence="4 10" id="KW-1003">Cell membrane</keyword>
<dbReference type="PANTHER" id="PTHR30425">
    <property type="entry name" value="PHOSPHATE TRANSPORT SYSTEM PERMEASE PROTEIN PST"/>
    <property type="match status" value="1"/>
</dbReference>
<feature type="transmembrane region" description="Helical" evidence="9">
    <location>
        <begin position="87"/>
        <end position="107"/>
    </location>
</feature>
<comment type="caution">
    <text evidence="10">Lacks conserved residue(s) required for the propagation of feature annotation.</text>
</comment>
<feature type="transmembrane region" description="Helical" evidence="9">
    <location>
        <begin position="134"/>
        <end position="167"/>
    </location>
</feature>
<protein>
    <recommendedName>
        <fullName evidence="10">Phosphate transport system permease protein</fullName>
    </recommendedName>
</protein>
<evidence type="ECO:0000256" key="11">
    <source>
        <dbReference type="SAM" id="MobiDB-lite"/>
    </source>
</evidence>
<evidence type="ECO:0000256" key="6">
    <source>
        <dbReference type="ARBA" id="ARBA00022692"/>
    </source>
</evidence>
<evidence type="ECO:0000256" key="4">
    <source>
        <dbReference type="ARBA" id="ARBA00022475"/>
    </source>
</evidence>
<evidence type="ECO:0000256" key="2">
    <source>
        <dbReference type="ARBA" id="ARBA00007069"/>
    </source>
</evidence>
<feature type="domain" description="ABC transmembrane type-1" evidence="12">
    <location>
        <begin position="138"/>
        <end position="362"/>
    </location>
</feature>
<feature type="transmembrane region" description="Helical" evidence="9">
    <location>
        <begin position="339"/>
        <end position="362"/>
    </location>
</feature>
<dbReference type="SUPFAM" id="SSF161098">
    <property type="entry name" value="MetI-like"/>
    <property type="match status" value="1"/>
</dbReference>
<name>A0A2I2KY90_9ACTN</name>
<evidence type="ECO:0000256" key="7">
    <source>
        <dbReference type="ARBA" id="ARBA00022989"/>
    </source>
</evidence>
<accession>A0A2I2KY90</accession>
<dbReference type="CDD" id="cd06261">
    <property type="entry name" value="TM_PBP2"/>
    <property type="match status" value="1"/>
</dbReference>
<dbReference type="Pfam" id="PF00528">
    <property type="entry name" value="BPD_transp_1"/>
    <property type="match status" value="1"/>
</dbReference>
<organism evidence="13 14">
    <name type="scientific">Frankia canadensis</name>
    <dbReference type="NCBI Taxonomy" id="1836972"/>
    <lineage>
        <taxon>Bacteria</taxon>
        <taxon>Bacillati</taxon>
        <taxon>Actinomycetota</taxon>
        <taxon>Actinomycetes</taxon>
        <taxon>Frankiales</taxon>
        <taxon>Frankiaceae</taxon>
        <taxon>Frankia</taxon>
    </lineage>
</organism>
<dbReference type="Gene3D" id="1.10.3720.10">
    <property type="entry name" value="MetI-like"/>
    <property type="match status" value="1"/>
</dbReference>
<evidence type="ECO:0000313" key="14">
    <source>
        <dbReference type="Proteomes" id="UP000234331"/>
    </source>
</evidence>
<evidence type="ECO:0000313" key="13">
    <source>
        <dbReference type="EMBL" id="SNQ50642.1"/>
    </source>
</evidence>
<feature type="region of interest" description="Disordered" evidence="11">
    <location>
        <begin position="1"/>
        <end position="63"/>
    </location>
</feature>
<dbReference type="Proteomes" id="UP000234331">
    <property type="component" value="Unassembled WGS sequence"/>
</dbReference>
<dbReference type="GO" id="GO:0005315">
    <property type="term" value="F:phosphate transmembrane transporter activity"/>
    <property type="evidence" value="ECO:0007669"/>
    <property type="project" value="InterPro"/>
</dbReference>
<dbReference type="InterPro" id="IPR051124">
    <property type="entry name" value="Phosphate_Transport_Permease"/>
</dbReference>
<evidence type="ECO:0000256" key="1">
    <source>
        <dbReference type="ARBA" id="ARBA00004651"/>
    </source>
</evidence>
<keyword evidence="14" id="KW-1185">Reference proteome</keyword>
<dbReference type="InterPro" id="IPR000515">
    <property type="entry name" value="MetI-like"/>
</dbReference>
<evidence type="ECO:0000259" key="12">
    <source>
        <dbReference type="PROSITE" id="PS50928"/>
    </source>
</evidence>
<keyword evidence="5 10" id="KW-0592">Phosphate transport</keyword>
<evidence type="ECO:0000256" key="3">
    <source>
        <dbReference type="ARBA" id="ARBA00022448"/>
    </source>
</evidence>
<feature type="transmembrane region" description="Helical" evidence="9">
    <location>
        <begin position="227"/>
        <end position="246"/>
    </location>
</feature>
<gene>
    <name evidence="13" type="primary">pstC</name>
    <name evidence="13" type="ORF">FRACA_50030</name>
</gene>